<dbReference type="Proteomes" id="UP000607653">
    <property type="component" value="Unassembled WGS sequence"/>
</dbReference>
<evidence type="ECO:0000256" key="1">
    <source>
        <dbReference type="SAM" id="MobiDB-lite"/>
    </source>
</evidence>
<protein>
    <submittedName>
        <fullName evidence="2">Uncharacterized protein</fullName>
    </submittedName>
</protein>
<evidence type="ECO:0000313" key="3">
    <source>
        <dbReference type="Proteomes" id="UP000607653"/>
    </source>
</evidence>
<gene>
    <name evidence="2" type="ORF">HUJ06_007715</name>
</gene>
<dbReference type="AlphaFoldDB" id="A0A822YSD6"/>
<name>A0A822YSD6_NELNU</name>
<evidence type="ECO:0000313" key="2">
    <source>
        <dbReference type="EMBL" id="DAD37074.1"/>
    </source>
</evidence>
<feature type="region of interest" description="Disordered" evidence="1">
    <location>
        <begin position="77"/>
        <end position="101"/>
    </location>
</feature>
<comment type="caution">
    <text evidence="2">The sequence shown here is derived from an EMBL/GenBank/DDBJ whole genome shotgun (WGS) entry which is preliminary data.</text>
</comment>
<proteinExistence type="predicted"/>
<keyword evidence="3" id="KW-1185">Reference proteome</keyword>
<reference evidence="2 3" key="1">
    <citation type="journal article" date="2020" name="Mol. Biol. Evol.">
        <title>Distinct Expression and Methylation Patterns for Genes with Different Fates following a Single Whole-Genome Duplication in Flowering Plants.</title>
        <authorList>
            <person name="Shi T."/>
            <person name="Rahmani R.S."/>
            <person name="Gugger P.F."/>
            <person name="Wang M."/>
            <person name="Li H."/>
            <person name="Zhang Y."/>
            <person name="Li Z."/>
            <person name="Wang Q."/>
            <person name="Van de Peer Y."/>
            <person name="Marchal K."/>
            <person name="Chen J."/>
        </authorList>
    </citation>
    <scope>NUCLEOTIDE SEQUENCE [LARGE SCALE GENOMIC DNA]</scope>
    <source>
        <tissue evidence="2">Leaf</tissue>
    </source>
</reference>
<organism evidence="2 3">
    <name type="scientific">Nelumbo nucifera</name>
    <name type="common">Sacred lotus</name>
    <dbReference type="NCBI Taxonomy" id="4432"/>
    <lineage>
        <taxon>Eukaryota</taxon>
        <taxon>Viridiplantae</taxon>
        <taxon>Streptophyta</taxon>
        <taxon>Embryophyta</taxon>
        <taxon>Tracheophyta</taxon>
        <taxon>Spermatophyta</taxon>
        <taxon>Magnoliopsida</taxon>
        <taxon>Proteales</taxon>
        <taxon>Nelumbonaceae</taxon>
        <taxon>Nelumbo</taxon>
    </lineage>
</organism>
<dbReference type="EMBL" id="DUZY01000004">
    <property type="protein sequence ID" value="DAD37074.1"/>
    <property type="molecule type" value="Genomic_DNA"/>
</dbReference>
<accession>A0A822YSD6</accession>
<sequence>MLTNNSLDPDAVSLSERLIALATRVPEDDEYGADLLVEVAVDTMGVEQSPKRTSVVALSCEIVNVSPFIPSTYKRRFSRSRKERKQNNIVVSPYRPLGPQG</sequence>